<proteinExistence type="inferred from homology"/>
<name>A0A399CSW1_9BACT</name>
<evidence type="ECO:0000256" key="3">
    <source>
        <dbReference type="ARBA" id="ARBA00022755"/>
    </source>
</evidence>
<dbReference type="GO" id="GO:0004644">
    <property type="term" value="F:phosphoribosylglycinamide formyltransferase activity"/>
    <property type="evidence" value="ECO:0007669"/>
    <property type="project" value="UniProtKB-UniRule"/>
</dbReference>
<comment type="catalytic activity">
    <reaction evidence="4">
        <text>N(1)-(5-phospho-beta-D-ribosyl)glycinamide + (6R)-10-formyltetrahydrofolate = N(2)-formyl-N(1)-(5-phospho-beta-D-ribosyl)glycinamide + (6S)-5,6,7,8-tetrahydrofolate + H(+)</text>
        <dbReference type="Rhea" id="RHEA:15053"/>
        <dbReference type="ChEBI" id="CHEBI:15378"/>
        <dbReference type="ChEBI" id="CHEBI:57453"/>
        <dbReference type="ChEBI" id="CHEBI:143788"/>
        <dbReference type="ChEBI" id="CHEBI:147286"/>
        <dbReference type="ChEBI" id="CHEBI:195366"/>
        <dbReference type="EC" id="2.1.2.2"/>
    </reaction>
</comment>
<sequence length="191" mass="21502">MNVKKIAVFASGSGTNAQNIIRYFSGSRDIKVDSLWSNKPDAYALTRAAALGIDTFVFSRKQFYETSEVIDKLNERGIDLIVLAGFLWLVPENLIDTFTIINIHPALLPNYGGKGMYGMKVHRSVVENKEAETGISIHFVNRVYDDGEVIFQAKCPVLSNDSPEDVAQKVHQLEYKYFPTVIEQLLLEKIK</sequence>
<dbReference type="AlphaFoldDB" id="A0A399CSW1"/>
<dbReference type="CDD" id="cd08645">
    <property type="entry name" value="FMT_core_GART"/>
    <property type="match status" value="1"/>
</dbReference>
<protein>
    <recommendedName>
        <fullName evidence="4">Phosphoribosylglycinamide formyltransferase</fullName>
        <ecNumber evidence="4">2.1.2.2</ecNumber>
    </recommendedName>
    <alternativeName>
        <fullName evidence="4">5'-phosphoribosylglycinamide transformylase</fullName>
    </alternativeName>
    <alternativeName>
        <fullName evidence="4">GAR transformylase</fullName>
        <shortName evidence="4">GART</shortName>
    </alternativeName>
</protein>
<dbReference type="EMBL" id="QWET01000030">
    <property type="protein sequence ID" value="RIH62939.1"/>
    <property type="molecule type" value="Genomic_DNA"/>
</dbReference>
<reference evidence="6 7" key="1">
    <citation type="journal article" date="2015" name="Int. J. Syst. Evol. Microbiol.">
        <title>Mariniphaga sediminis sp. nov., isolated from coastal sediment.</title>
        <authorList>
            <person name="Wang F.Q."/>
            <person name="Shen Q.Y."/>
            <person name="Chen G.J."/>
            <person name="Du Z.J."/>
        </authorList>
    </citation>
    <scope>NUCLEOTIDE SEQUENCE [LARGE SCALE GENOMIC DNA]</scope>
    <source>
        <strain evidence="6 7">SY21</strain>
    </source>
</reference>
<dbReference type="UniPathway" id="UPA00074">
    <property type="reaction ID" value="UER00126"/>
</dbReference>
<comment type="similarity">
    <text evidence="4">Belongs to the GART family.</text>
</comment>
<accession>A0A399CSW1</accession>
<dbReference type="SUPFAM" id="SSF53328">
    <property type="entry name" value="Formyltransferase"/>
    <property type="match status" value="1"/>
</dbReference>
<evidence type="ECO:0000313" key="7">
    <source>
        <dbReference type="Proteomes" id="UP000266441"/>
    </source>
</evidence>
<dbReference type="InterPro" id="IPR002376">
    <property type="entry name" value="Formyl_transf_N"/>
</dbReference>
<dbReference type="GO" id="GO:0005829">
    <property type="term" value="C:cytosol"/>
    <property type="evidence" value="ECO:0007669"/>
    <property type="project" value="TreeGrafter"/>
</dbReference>
<feature type="binding site" evidence="4">
    <location>
        <begin position="14"/>
        <end position="16"/>
    </location>
    <ligand>
        <name>N(1)-(5-phospho-beta-D-ribosyl)glycinamide</name>
        <dbReference type="ChEBI" id="CHEBI:143788"/>
    </ligand>
</feature>
<dbReference type="PANTHER" id="PTHR43369:SF2">
    <property type="entry name" value="PHOSPHORIBOSYLGLYCINAMIDE FORMYLTRANSFERASE"/>
    <property type="match status" value="1"/>
</dbReference>
<keyword evidence="2 4" id="KW-0808">Transferase</keyword>
<evidence type="ECO:0000259" key="5">
    <source>
        <dbReference type="Pfam" id="PF00551"/>
    </source>
</evidence>
<dbReference type="RefSeq" id="WP_119352114.1">
    <property type="nucleotide sequence ID" value="NZ_JBFHKJ010000001.1"/>
</dbReference>
<organism evidence="6 7">
    <name type="scientific">Mariniphaga sediminis</name>
    <dbReference type="NCBI Taxonomy" id="1628158"/>
    <lineage>
        <taxon>Bacteria</taxon>
        <taxon>Pseudomonadati</taxon>
        <taxon>Bacteroidota</taxon>
        <taxon>Bacteroidia</taxon>
        <taxon>Marinilabiliales</taxon>
        <taxon>Prolixibacteraceae</taxon>
        <taxon>Mariniphaga</taxon>
    </lineage>
</organism>
<evidence type="ECO:0000256" key="4">
    <source>
        <dbReference type="HAMAP-Rule" id="MF_01930"/>
    </source>
</evidence>
<evidence type="ECO:0000313" key="6">
    <source>
        <dbReference type="EMBL" id="RIH62939.1"/>
    </source>
</evidence>
<dbReference type="OrthoDB" id="9806170at2"/>
<comment type="function">
    <text evidence="4">Catalyzes the transfer of a formyl group from 10-formyltetrahydrofolate to 5-phospho-ribosyl-glycinamide (GAR), producing 5-phospho-ribosyl-N-formylglycinamide (FGAR) and tetrahydrofolate.</text>
</comment>
<dbReference type="InterPro" id="IPR036477">
    <property type="entry name" value="Formyl_transf_N_sf"/>
</dbReference>
<feature type="binding site" evidence="4">
    <location>
        <position position="102"/>
    </location>
    <ligand>
        <name>(6R)-10-formyltetrahydrofolate</name>
        <dbReference type="ChEBI" id="CHEBI:195366"/>
    </ligand>
</feature>
<evidence type="ECO:0000256" key="1">
    <source>
        <dbReference type="ARBA" id="ARBA00005054"/>
    </source>
</evidence>
<dbReference type="PANTHER" id="PTHR43369">
    <property type="entry name" value="PHOSPHORIBOSYLGLYCINAMIDE FORMYLTRANSFERASE"/>
    <property type="match status" value="1"/>
</dbReference>
<keyword evidence="7" id="KW-1185">Reference proteome</keyword>
<comment type="caution">
    <text evidence="4">Lacks conserved residue(s) required for the propagation of feature annotation.</text>
</comment>
<keyword evidence="3 4" id="KW-0658">Purine biosynthesis</keyword>
<dbReference type="InterPro" id="IPR004607">
    <property type="entry name" value="GART"/>
</dbReference>
<feature type="active site" description="Proton donor" evidence="4">
    <location>
        <position position="104"/>
    </location>
</feature>
<evidence type="ECO:0000256" key="2">
    <source>
        <dbReference type="ARBA" id="ARBA00022679"/>
    </source>
</evidence>
<comment type="caution">
    <text evidence="6">The sequence shown here is derived from an EMBL/GenBank/DDBJ whole genome shotgun (WGS) entry which is preliminary data.</text>
</comment>
<dbReference type="GO" id="GO:0006189">
    <property type="term" value="P:'de novo' IMP biosynthetic process"/>
    <property type="evidence" value="ECO:0007669"/>
    <property type="project" value="UniProtKB-UniRule"/>
</dbReference>
<dbReference type="EC" id="2.1.2.2" evidence="4"/>
<gene>
    <name evidence="4" type="primary">purN</name>
    <name evidence="6" type="ORF">D1164_22245</name>
</gene>
<dbReference type="Proteomes" id="UP000266441">
    <property type="component" value="Unassembled WGS sequence"/>
</dbReference>
<feature type="site" description="Raises pKa of active site His" evidence="4">
    <location>
        <position position="145"/>
    </location>
</feature>
<dbReference type="Gene3D" id="3.40.50.170">
    <property type="entry name" value="Formyl transferase, N-terminal domain"/>
    <property type="match status" value="1"/>
</dbReference>
<dbReference type="HAMAP" id="MF_01930">
    <property type="entry name" value="PurN"/>
    <property type="match status" value="1"/>
</dbReference>
<comment type="pathway">
    <text evidence="1 4">Purine metabolism; IMP biosynthesis via de novo pathway; N(2)-formyl-N(1)-(5-phospho-D-ribosyl)glycinamide from N(1)-(5-phospho-D-ribosyl)glycinamide (10-formyl THF route): step 1/1.</text>
</comment>
<feature type="domain" description="Formyl transferase N-terminal" evidence="5">
    <location>
        <begin position="4"/>
        <end position="182"/>
    </location>
</feature>
<dbReference type="Pfam" id="PF00551">
    <property type="entry name" value="Formyl_trans_N"/>
    <property type="match status" value="1"/>
</dbReference>